<proteinExistence type="predicted"/>
<comment type="caution">
    <text evidence="1">The sequence shown here is derived from an EMBL/GenBank/DDBJ whole genome shotgun (WGS) entry which is preliminary data.</text>
</comment>
<evidence type="ECO:0000313" key="1">
    <source>
        <dbReference type="EMBL" id="MEY9467641.1"/>
    </source>
</evidence>
<reference evidence="1 2" key="1">
    <citation type="submission" date="2024-07" db="EMBL/GenBank/DDBJ databases">
        <title>Genomic Encyclopedia of Type Strains, Phase V (KMG-V): Genome sequencing to study the core and pangenomes of soil and plant-associated prokaryotes.</title>
        <authorList>
            <person name="Whitman W."/>
        </authorList>
    </citation>
    <scope>NUCLEOTIDE SEQUENCE [LARGE SCALE GENOMIC DNA]</scope>
    <source>
        <strain evidence="1 2">USDA 222</strain>
    </source>
</reference>
<gene>
    <name evidence="1" type="ORF">ABH992_000040</name>
</gene>
<organism evidence="1 2">
    <name type="scientific">Bradyrhizobium yuanmingense</name>
    <dbReference type="NCBI Taxonomy" id="108015"/>
    <lineage>
        <taxon>Bacteria</taxon>
        <taxon>Pseudomonadati</taxon>
        <taxon>Pseudomonadota</taxon>
        <taxon>Alphaproteobacteria</taxon>
        <taxon>Hyphomicrobiales</taxon>
        <taxon>Nitrobacteraceae</taxon>
        <taxon>Bradyrhizobium</taxon>
    </lineage>
</organism>
<dbReference type="Proteomes" id="UP001565474">
    <property type="component" value="Unassembled WGS sequence"/>
</dbReference>
<name>A0ABV4G6V0_9BRAD</name>
<evidence type="ECO:0000313" key="2">
    <source>
        <dbReference type="Proteomes" id="UP001565474"/>
    </source>
</evidence>
<protein>
    <recommendedName>
        <fullName evidence="3">Transposase</fullName>
    </recommendedName>
</protein>
<dbReference type="RefSeq" id="WP_157785298.1">
    <property type="nucleotide sequence ID" value="NZ_JBGBYD010000001.1"/>
</dbReference>
<keyword evidence="2" id="KW-1185">Reference proteome</keyword>
<accession>A0ABV4G6V0</accession>
<evidence type="ECO:0008006" key="3">
    <source>
        <dbReference type="Google" id="ProtNLM"/>
    </source>
</evidence>
<dbReference type="EMBL" id="JBGBZN010000001">
    <property type="protein sequence ID" value="MEY9467641.1"/>
    <property type="molecule type" value="Genomic_DNA"/>
</dbReference>
<sequence>MSTKQSRVSFGSQSRRPALIGVDDIGDIIALLREDNERLLETAELLTARTKSMRRSLIAAGLASHCSLETRSLKGLVRRPVHRNDASKLRGSRNTVEREAKWWVHRL</sequence>